<dbReference type="InterPro" id="IPR009091">
    <property type="entry name" value="RCC1/BLIP-II"/>
</dbReference>
<dbReference type="Pfam" id="PF00415">
    <property type="entry name" value="RCC1"/>
    <property type="match status" value="1"/>
</dbReference>
<protein>
    <recommendedName>
        <fullName evidence="9">Protein kinase domain-containing protein</fullName>
    </recommendedName>
</protein>
<dbReference type="Gene3D" id="1.10.510.10">
    <property type="entry name" value="Transferase(Phosphotransferase) domain 1"/>
    <property type="match status" value="3"/>
</dbReference>
<dbReference type="InterPro" id="IPR057326">
    <property type="entry name" value="KR_dom"/>
</dbReference>
<dbReference type="EMBL" id="CAJPIZ010000062">
    <property type="protein sequence ID" value="CAG2100258.1"/>
    <property type="molecule type" value="Genomic_DNA"/>
</dbReference>
<dbReference type="SUPFAM" id="SSF56112">
    <property type="entry name" value="Protein kinase-like (PK-like)"/>
    <property type="match status" value="3"/>
</dbReference>
<dbReference type="PRINTS" id="PR00080">
    <property type="entry name" value="SDRFAMILY"/>
</dbReference>
<dbReference type="AlphaFoldDB" id="A0A7R9PT92"/>
<dbReference type="PROSITE" id="PS00107">
    <property type="entry name" value="PROTEIN_KINASE_ATP"/>
    <property type="match status" value="2"/>
</dbReference>
<accession>A0A7R9PT92</accession>
<dbReference type="PROSITE" id="PS50012">
    <property type="entry name" value="RCC1_3"/>
    <property type="match status" value="3"/>
</dbReference>
<dbReference type="PROSITE" id="PS00108">
    <property type="entry name" value="PROTEIN_KINASE_ST"/>
    <property type="match status" value="1"/>
</dbReference>
<feature type="region of interest" description="Disordered" evidence="8">
    <location>
        <begin position="191"/>
        <end position="213"/>
    </location>
</feature>
<dbReference type="Gene3D" id="2.130.10.30">
    <property type="entry name" value="Regulator of chromosome condensation 1/beta-lactamase-inhibitor protein II"/>
    <property type="match status" value="1"/>
</dbReference>
<gene>
    <name evidence="10" type="ORF">OSB1V03_LOCUS326</name>
</gene>
<dbReference type="SMART" id="SM00220">
    <property type="entry name" value="S_TKc"/>
    <property type="match status" value="3"/>
</dbReference>
<feature type="domain" description="Protein kinase" evidence="9">
    <location>
        <begin position="505"/>
        <end position="758"/>
    </location>
</feature>
<evidence type="ECO:0000256" key="7">
    <source>
        <dbReference type="PROSITE-ProRule" id="PRU10141"/>
    </source>
</evidence>
<comment type="similarity">
    <text evidence="5">Belongs to the protein kinase superfamily. Ser/Thr protein kinase family. GCN2 subfamily.</text>
</comment>
<keyword evidence="1" id="KW-0808">Transferase</keyword>
<dbReference type="GO" id="GO:0005524">
    <property type="term" value="F:ATP binding"/>
    <property type="evidence" value="ECO:0007669"/>
    <property type="project" value="UniProtKB-UniRule"/>
</dbReference>
<feature type="binding site" evidence="7">
    <location>
        <position position="252"/>
    </location>
    <ligand>
        <name>ATP</name>
        <dbReference type="ChEBI" id="CHEBI:30616"/>
    </ligand>
</feature>
<dbReference type="Gene3D" id="3.30.200.20">
    <property type="entry name" value="Phosphorylase Kinase, domain 1"/>
    <property type="match status" value="3"/>
</dbReference>
<organism evidence="10">
    <name type="scientific">Medioppia subpectinata</name>
    <dbReference type="NCBI Taxonomy" id="1979941"/>
    <lineage>
        <taxon>Eukaryota</taxon>
        <taxon>Metazoa</taxon>
        <taxon>Ecdysozoa</taxon>
        <taxon>Arthropoda</taxon>
        <taxon>Chelicerata</taxon>
        <taxon>Arachnida</taxon>
        <taxon>Acari</taxon>
        <taxon>Acariformes</taxon>
        <taxon>Sarcoptiformes</taxon>
        <taxon>Oribatida</taxon>
        <taxon>Brachypylina</taxon>
        <taxon>Oppioidea</taxon>
        <taxon>Oppiidae</taxon>
        <taxon>Medioppia</taxon>
    </lineage>
</organism>
<name>A0A7R9PT92_9ACAR</name>
<keyword evidence="4 7" id="KW-0067">ATP-binding</keyword>
<reference evidence="10" key="1">
    <citation type="submission" date="2020-11" db="EMBL/GenBank/DDBJ databases">
        <authorList>
            <person name="Tran Van P."/>
        </authorList>
    </citation>
    <scope>NUCLEOTIDE SEQUENCE</scope>
</reference>
<evidence type="ECO:0000256" key="5">
    <source>
        <dbReference type="ARBA" id="ARBA00037982"/>
    </source>
</evidence>
<dbReference type="EMBL" id="OC854637">
    <property type="protein sequence ID" value="CAD7619828.1"/>
    <property type="molecule type" value="Genomic_DNA"/>
</dbReference>
<dbReference type="PANTHER" id="PTHR11042">
    <property type="entry name" value="EUKARYOTIC TRANSLATION INITIATION FACTOR 2-ALPHA KINASE EIF2-ALPHA KINASE -RELATED"/>
    <property type="match status" value="1"/>
</dbReference>
<proteinExistence type="inferred from homology"/>
<dbReference type="Pfam" id="PF00069">
    <property type="entry name" value="Pkinase"/>
    <property type="match status" value="3"/>
</dbReference>
<dbReference type="PRINTS" id="PR00081">
    <property type="entry name" value="GDHRDH"/>
</dbReference>
<feature type="domain" description="Protein kinase" evidence="9">
    <location>
        <begin position="223"/>
        <end position="483"/>
    </location>
</feature>
<dbReference type="OrthoDB" id="4062651at2759"/>
<evidence type="ECO:0000256" key="2">
    <source>
        <dbReference type="ARBA" id="ARBA00022741"/>
    </source>
</evidence>
<keyword evidence="3" id="KW-0418">Kinase</keyword>
<dbReference type="InterPro" id="IPR002347">
    <property type="entry name" value="SDR_fam"/>
</dbReference>
<dbReference type="Pfam" id="PF13540">
    <property type="entry name" value="RCC1_2"/>
    <property type="match status" value="1"/>
</dbReference>
<evidence type="ECO:0000259" key="9">
    <source>
        <dbReference type="PROSITE" id="PS50011"/>
    </source>
</evidence>
<evidence type="ECO:0000313" key="10">
    <source>
        <dbReference type="EMBL" id="CAD7619828.1"/>
    </source>
</evidence>
<keyword evidence="11" id="KW-1185">Reference proteome</keyword>
<evidence type="ECO:0000256" key="4">
    <source>
        <dbReference type="ARBA" id="ARBA00022840"/>
    </source>
</evidence>
<evidence type="ECO:0000313" key="11">
    <source>
        <dbReference type="Proteomes" id="UP000759131"/>
    </source>
</evidence>
<feature type="repeat" description="RCC1" evidence="6">
    <location>
        <begin position="53"/>
        <end position="114"/>
    </location>
</feature>
<feature type="repeat" description="RCC1" evidence="6">
    <location>
        <begin position="2"/>
        <end position="53"/>
    </location>
</feature>
<dbReference type="GO" id="GO:0004713">
    <property type="term" value="F:protein tyrosine kinase activity"/>
    <property type="evidence" value="ECO:0007669"/>
    <property type="project" value="InterPro"/>
</dbReference>
<feature type="compositionally biased region" description="Basic and acidic residues" evidence="8">
    <location>
        <begin position="191"/>
        <end position="204"/>
    </location>
</feature>
<dbReference type="InterPro" id="IPR011009">
    <property type="entry name" value="Kinase-like_dom_sf"/>
</dbReference>
<dbReference type="InterPro" id="IPR017441">
    <property type="entry name" value="Protein_kinase_ATP_BS"/>
</dbReference>
<dbReference type="InterPro" id="IPR036291">
    <property type="entry name" value="NAD(P)-bd_dom_sf"/>
</dbReference>
<dbReference type="SMART" id="SM00219">
    <property type="entry name" value="TyrKc"/>
    <property type="match status" value="1"/>
</dbReference>
<feature type="binding site" evidence="7">
    <location>
        <position position="535"/>
    </location>
    <ligand>
        <name>ATP</name>
        <dbReference type="ChEBI" id="CHEBI:30616"/>
    </ligand>
</feature>
<dbReference type="InterPro" id="IPR050339">
    <property type="entry name" value="CC_SR_Kinase"/>
</dbReference>
<evidence type="ECO:0000256" key="6">
    <source>
        <dbReference type="PROSITE-ProRule" id="PRU00235"/>
    </source>
</evidence>
<feature type="repeat" description="RCC1" evidence="6">
    <location>
        <begin position="115"/>
        <end position="174"/>
    </location>
</feature>
<keyword evidence="2 7" id="KW-0547">Nucleotide-binding</keyword>
<dbReference type="InterPro" id="IPR000719">
    <property type="entry name" value="Prot_kinase_dom"/>
</dbReference>
<evidence type="ECO:0000256" key="3">
    <source>
        <dbReference type="ARBA" id="ARBA00022777"/>
    </source>
</evidence>
<dbReference type="Gene3D" id="3.40.50.720">
    <property type="entry name" value="NAD(P)-binding Rossmann-like Domain"/>
    <property type="match status" value="1"/>
</dbReference>
<dbReference type="InterPro" id="IPR020635">
    <property type="entry name" value="Tyr_kinase_cat_dom"/>
</dbReference>
<evidence type="ECO:0000256" key="1">
    <source>
        <dbReference type="ARBA" id="ARBA00022679"/>
    </source>
</evidence>
<dbReference type="GO" id="GO:0005737">
    <property type="term" value="C:cytoplasm"/>
    <property type="evidence" value="ECO:0007669"/>
    <property type="project" value="TreeGrafter"/>
</dbReference>
<sequence>MYHVYGLGANSDGCLGLGHNNTIPSPELIPQLCHQSIHYFSNGCDFVLAMNGNCIYGFGDNRWGQLARGKQSYFYTMFKNTAECVTPAIIQYFVGINIAQLCCGNDHCLALTGDGRVYGWGRNYWGQIGCNDSDCEYSGGQTFRSIPYELQFGGNYKIRDIYCCHWSSYAITTDGQVFSWGDNREQRLGHNIRDKKAMDSEKQNDNNSLSGDKSSDGNYKRYFIEVSAVGTGGFGTVFQVKHRLDDKIYAVKRVQFEGFSEEKKNRIMNEVKSLVKLDSDFVVKYYHSWLENNHLYIQMEYCSQSLKTILVDKLIVFGRQPEDPMKVFEYFLCCEIFKELLECVQYLHESCPPDIHRDLKPANILVLQNNANKRFVKLCDFGLATDHDMTSMSHTTNVGTSQFMAPEIYQSHYTVKVDIYSLGVIAYHLFDLFNIENPIEKYSLTQFSDNFDKLHEMIASMFQSMADNRPTSGQVLEDYNHWSKVVVNEKNDSKLNRLGYYKAQFIELNTIGAGNFGKVYRVQHRLDAKIYAVKKVQFDDYTKNLFISETKIIAKVHSDFVVKHHNLWSEGQYLYIQMDYCPQTLSSILRWRRDLLGRQPAEPMNVFEYYISCEIFRDLLECLQYIHELTPPVIHRDLRPENIRISYNNSSNNRFLKLGAFSLATSIGRPNNAVNLQYIAPETYRSIYTIKVDIYSLGVIAHNLFDIFNMANVTKIYNLTAFPANYNKLCETILSMIEYTDTKRPTSSRVLEDYSQWSIDNAVQSDHDAIVEFYFNNQFTEILHISSGSFGTVFKVKQKFDNKIYAVKKVQFDDFSEENKHKIMNEVKSLEKLDSDFVVKYYNSWLECNHLYIQMEYCSQSLRSILTDKPIVFGREPEDPIKVFEYFICCEIFKELLECVQYLHESCPPVIHRDLKPDNILISQNKGINDRFVKLCDFGLATNHEMTSMSHTGNVGTSQYMAPEVYQSRYTIKVDIYSLATSGRQVAEYYMTITTGLLIMLITGSSSGIGAATAVQFAKAGAQVVVTGRTNNLPTDTAKQCLEVSPKGIQALEVTADVTKREDMRRLVDQTIKHFGKLDIVVNNAGAAISTTIDDIDYYDKFEKVIAINLNSAVYLTHICVEYLAKTNGNIINISSVTAKRASVSMSPYCMSKCALDMFTRCMAAELAPKGIRVNVLKVVFLESENSIKLA</sequence>
<dbReference type="Proteomes" id="UP000759131">
    <property type="component" value="Unassembled WGS sequence"/>
</dbReference>
<dbReference type="SUPFAM" id="SSF50985">
    <property type="entry name" value="RCC1/BLIP-II"/>
    <property type="match status" value="1"/>
</dbReference>
<dbReference type="GO" id="GO:0005634">
    <property type="term" value="C:nucleus"/>
    <property type="evidence" value="ECO:0007669"/>
    <property type="project" value="TreeGrafter"/>
</dbReference>
<feature type="domain" description="Protein kinase" evidence="9">
    <location>
        <begin position="779"/>
        <end position="1075"/>
    </location>
</feature>
<dbReference type="InterPro" id="IPR008271">
    <property type="entry name" value="Ser/Thr_kinase_AS"/>
</dbReference>
<dbReference type="SMART" id="SM00822">
    <property type="entry name" value="PKS_KR"/>
    <property type="match status" value="1"/>
</dbReference>
<dbReference type="PROSITE" id="PS50011">
    <property type="entry name" value="PROTEIN_KINASE_DOM"/>
    <property type="match status" value="3"/>
</dbReference>
<dbReference type="InterPro" id="IPR000408">
    <property type="entry name" value="Reg_chr_condens"/>
</dbReference>
<dbReference type="SUPFAM" id="SSF51735">
    <property type="entry name" value="NAD(P)-binding Rossmann-fold domains"/>
    <property type="match status" value="1"/>
</dbReference>
<evidence type="ECO:0000256" key="8">
    <source>
        <dbReference type="SAM" id="MobiDB-lite"/>
    </source>
</evidence>
<dbReference type="Pfam" id="PF00106">
    <property type="entry name" value="adh_short"/>
    <property type="match status" value="1"/>
</dbReference>